<dbReference type="EMBL" id="CP072642">
    <property type="protein sequence ID" value="QUV94276.1"/>
    <property type="molecule type" value="Genomic_DNA"/>
</dbReference>
<gene>
    <name evidence="3" type="ORF">J8C05_02165</name>
</gene>
<proteinExistence type="predicted"/>
<keyword evidence="4" id="KW-1185">Reference proteome</keyword>
<feature type="compositionally biased region" description="Pro residues" evidence="1">
    <location>
        <begin position="19"/>
        <end position="28"/>
    </location>
</feature>
<evidence type="ECO:0000313" key="4">
    <source>
        <dbReference type="Proteomes" id="UP000677668"/>
    </source>
</evidence>
<name>A0ABX8B5B6_9BACT</name>
<sequence>MMPHSEPDLPLPSGESLPAPVPSGPSAPPDTGFPLKSLLLAVGGVLMLVVVVFGGLLYYAFQPQRTTMTVVGLEWERTIQLEQRQPPAPGETDERWVAVRELTEADATPNPRWPELPPGADYRAGKRTERYLVRVRSSKSPKVYEHPVPAELFIRFRVGAPCEVIIRRGMVEAVTPPPASP</sequence>
<evidence type="ECO:0008006" key="5">
    <source>
        <dbReference type="Google" id="ProtNLM"/>
    </source>
</evidence>
<dbReference type="RefSeq" id="WP_211422579.1">
    <property type="nucleotide sequence ID" value="NZ_CP072642.1"/>
</dbReference>
<keyword evidence="2" id="KW-0812">Transmembrane</keyword>
<evidence type="ECO:0000256" key="2">
    <source>
        <dbReference type="SAM" id="Phobius"/>
    </source>
</evidence>
<feature type="transmembrane region" description="Helical" evidence="2">
    <location>
        <begin position="38"/>
        <end position="61"/>
    </location>
</feature>
<keyword evidence="2" id="KW-1133">Transmembrane helix</keyword>
<accession>A0ABX8B5B6</accession>
<protein>
    <recommendedName>
        <fullName evidence="5">DUF4340 domain-containing protein</fullName>
    </recommendedName>
</protein>
<feature type="region of interest" description="Disordered" evidence="1">
    <location>
        <begin position="1"/>
        <end position="28"/>
    </location>
</feature>
<organism evidence="3 4">
    <name type="scientific">Chloracidobacterium sp. N</name>
    <dbReference type="NCBI Taxonomy" id="2821540"/>
    <lineage>
        <taxon>Bacteria</taxon>
        <taxon>Pseudomonadati</taxon>
        <taxon>Acidobacteriota</taxon>
        <taxon>Terriglobia</taxon>
        <taxon>Terriglobales</taxon>
        <taxon>Acidobacteriaceae</taxon>
        <taxon>Chloracidobacterium</taxon>
        <taxon>Chloracidobacterium aggregatum</taxon>
    </lineage>
</organism>
<evidence type="ECO:0000256" key="1">
    <source>
        <dbReference type="SAM" id="MobiDB-lite"/>
    </source>
</evidence>
<keyword evidence="2" id="KW-0472">Membrane</keyword>
<reference evidence="3 4" key="1">
    <citation type="submission" date="2021-03" db="EMBL/GenBank/DDBJ databases">
        <title>Genomic and phenotypic characterization of Chloracidobacterium isolates provides evidence for multiple species.</title>
        <authorList>
            <person name="Saini M.K."/>
            <person name="Costas A.M.G."/>
            <person name="Tank M."/>
            <person name="Bryant D.A."/>
        </authorList>
    </citation>
    <scope>NUCLEOTIDE SEQUENCE [LARGE SCALE GENOMIC DNA]</scope>
    <source>
        <strain evidence="3 4">N</strain>
    </source>
</reference>
<dbReference type="Proteomes" id="UP000677668">
    <property type="component" value="Chromosome 1"/>
</dbReference>
<evidence type="ECO:0000313" key="3">
    <source>
        <dbReference type="EMBL" id="QUV94276.1"/>
    </source>
</evidence>